<gene>
    <name evidence="4" type="ORF">LARSCL_LOCUS17768</name>
</gene>
<feature type="transmembrane region" description="Helical" evidence="1">
    <location>
        <begin position="311"/>
        <end position="333"/>
    </location>
</feature>
<evidence type="ECO:0000313" key="5">
    <source>
        <dbReference type="Proteomes" id="UP001497382"/>
    </source>
</evidence>
<dbReference type="GO" id="GO:0016747">
    <property type="term" value="F:acyltransferase activity, transferring groups other than amino-acyl groups"/>
    <property type="evidence" value="ECO:0007669"/>
    <property type="project" value="InterPro"/>
</dbReference>
<feature type="transmembrane region" description="Helical" evidence="1">
    <location>
        <begin position="640"/>
        <end position="657"/>
    </location>
</feature>
<sequence length="710" mass="79162">MQENPKAATVRTRWFVYILTAFLLIGAANGLQRAVDSKDHSLFGNLTAPYLSFLDDLFYFLDDGAEKTTETCRSDTKKLINLARNGDTNALKIFDASGKASSGILEGAVYFIGLYSECVKTTVQSKEISIQSKYCLINLNASSSSHQKEIPQASWLVLTKSGHPPTIGVCIPFSCSTEDVQYATNASLHQNFKDVDGHVAVCHTDETGMFKDPGAVITFCVFLIFLLIGIIGTIVDCIIEHRNSSETMKILSNENNKSISMAELCEKEDQKPKDPSLGLRCLLAFSFKTNMSKIFTVGKGDGIRAIHGLKFLSMALIIFGHTFSFAAENLFLVNPGFTQAAPKDFLTQILANGTFAVDTFYLISGILVAFVTLKGLEKTKGKLPLLYFYFHRYFRLTPLFMAVIMFCAFLLKYVNSGPNWLHSIEMYDSWCRQNGWINALYLHNFIKTENMCLSHTWYLATDMQMYLVTPLILIPLYRSVKYGFISMGAFLCVTIITTAVITAVNHYPAVPYMNNVLPAELVNDYYKDVYIKTYCRIGPYIIGIAVGYLFLHKKELILGKRTVAALWCSSIALGLTIIYLMWPANQGILPSNAEAAAYSAFARTLWAVSTGWIMIACFYGYGGIVNSILSCSLFVPLSRLTYSAYLIHPIVMNVYYGSTETAVMFTPSFTIYTFLGHICITFVLSTFLSMLFESPFVNLEKAILTRGKAS</sequence>
<feature type="transmembrane region" description="Helical" evidence="1">
    <location>
        <begin position="669"/>
        <end position="692"/>
    </location>
</feature>
<keyword evidence="1" id="KW-1133">Transmembrane helix</keyword>
<feature type="transmembrane region" description="Helical" evidence="1">
    <location>
        <begin position="489"/>
        <end position="509"/>
    </location>
</feature>
<accession>A0AAV2B910</accession>
<dbReference type="InterPro" id="IPR006621">
    <property type="entry name" value="Nose-resist-to-fluoxetine_N"/>
</dbReference>
<feature type="transmembrane region" description="Helical" evidence="1">
    <location>
        <begin position="604"/>
        <end position="628"/>
    </location>
</feature>
<feature type="domain" description="Nose resistant-to-fluoxetine protein N-terminal" evidence="3">
    <location>
        <begin position="69"/>
        <end position="204"/>
    </location>
</feature>
<keyword evidence="1" id="KW-0812">Transmembrane</keyword>
<dbReference type="InterPro" id="IPR002656">
    <property type="entry name" value="Acyl_transf_3_dom"/>
</dbReference>
<dbReference type="Pfam" id="PF01757">
    <property type="entry name" value="Acyl_transf_3"/>
    <property type="match status" value="1"/>
</dbReference>
<keyword evidence="5" id="KW-1185">Reference proteome</keyword>
<name>A0AAV2B910_9ARAC</name>
<evidence type="ECO:0000256" key="2">
    <source>
        <dbReference type="SAM" id="SignalP"/>
    </source>
</evidence>
<dbReference type="AlphaFoldDB" id="A0AAV2B910"/>
<keyword evidence="1" id="KW-0472">Membrane</keyword>
<feature type="transmembrane region" description="Helical" evidence="1">
    <location>
        <begin position="216"/>
        <end position="239"/>
    </location>
</feature>
<organism evidence="4 5">
    <name type="scientific">Larinioides sclopetarius</name>
    <dbReference type="NCBI Taxonomy" id="280406"/>
    <lineage>
        <taxon>Eukaryota</taxon>
        <taxon>Metazoa</taxon>
        <taxon>Ecdysozoa</taxon>
        <taxon>Arthropoda</taxon>
        <taxon>Chelicerata</taxon>
        <taxon>Arachnida</taxon>
        <taxon>Araneae</taxon>
        <taxon>Araneomorphae</taxon>
        <taxon>Entelegynae</taxon>
        <taxon>Araneoidea</taxon>
        <taxon>Araneidae</taxon>
        <taxon>Larinioides</taxon>
    </lineage>
</organism>
<dbReference type="Proteomes" id="UP001497382">
    <property type="component" value="Unassembled WGS sequence"/>
</dbReference>
<feature type="transmembrane region" description="Helical" evidence="1">
    <location>
        <begin position="393"/>
        <end position="411"/>
    </location>
</feature>
<feature type="chain" id="PRO_5043505924" description="Nose resistant-to-fluoxetine protein N-terminal domain-containing protein" evidence="2">
    <location>
        <begin position="31"/>
        <end position="710"/>
    </location>
</feature>
<feature type="transmembrane region" description="Helical" evidence="1">
    <location>
        <begin position="457"/>
        <end position="477"/>
    </location>
</feature>
<dbReference type="EMBL" id="CAXIEN010000310">
    <property type="protein sequence ID" value="CAL1292642.1"/>
    <property type="molecule type" value="Genomic_DNA"/>
</dbReference>
<feature type="transmembrane region" description="Helical" evidence="1">
    <location>
        <begin position="563"/>
        <end position="584"/>
    </location>
</feature>
<dbReference type="Pfam" id="PF20146">
    <property type="entry name" value="NRF"/>
    <property type="match status" value="1"/>
</dbReference>
<comment type="caution">
    <text evidence="4">The sequence shown here is derived from an EMBL/GenBank/DDBJ whole genome shotgun (WGS) entry which is preliminary data.</text>
</comment>
<dbReference type="PANTHER" id="PTHR11161">
    <property type="entry name" value="O-ACYLTRANSFERASE"/>
    <property type="match status" value="1"/>
</dbReference>
<keyword evidence="2" id="KW-0732">Signal</keyword>
<dbReference type="SMART" id="SM00703">
    <property type="entry name" value="NRF"/>
    <property type="match status" value="1"/>
</dbReference>
<proteinExistence type="predicted"/>
<dbReference type="PANTHER" id="PTHR11161:SF69">
    <property type="entry name" value="NOSE RESISTANT TO FLUOXETINE PROTEIN 6-LIKE PROTEIN"/>
    <property type="match status" value="1"/>
</dbReference>
<feature type="transmembrane region" description="Helical" evidence="1">
    <location>
        <begin position="529"/>
        <end position="551"/>
    </location>
</feature>
<protein>
    <recommendedName>
        <fullName evidence="3">Nose resistant-to-fluoxetine protein N-terminal domain-containing protein</fullName>
    </recommendedName>
</protein>
<feature type="transmembrane region" description="Helical" evidence="1">
    <location>
        <begin position="353"/>
        <end position="373"/>
    </location>
</feature>
<dbReference type="InterPro" id="IPR052728">
    <property type="entry name" value="O2_lipid_transport_reg"/>
</dbReference>
<feature type="signal peptide" evidence="2">
    <location>
        <begin position="1"/>
        <end position="30"/>
    </location>
</feature>
<evidence type="ECO:0000256" key="1">
    <source>
        <dbReference type="SAM" id="Phobius"/>
    </source>
</evidence>
<evidence type="ECO:0000259" key="3">
    <source>
        <dbReference type="SMART" id="SM00703"/>
    </source>
</evidence>
<evidence type="ECO:0000313" key="4">
    <source>
        <dbReference type="EMBL" id="CAL1292642.1"/>
    </source>
</evidence>
<reference evidence="4 5" key="1">
    <citation type="submission" date="2024-04" db="EMBL/GenBank/DDBJ databases">
        <authorList>
            <person name="Rising A."/>
            <person name="Reimegard J."/>
            <person name="Sonavane S."/>
            <person name="Akerstrom W."/>
            <person name="Nylinder S."/>
            <person name="Hedman E."/>
            <person name="Kallberg Y."/>
        </authorList>
    </citation>
    <scope>NUCLEOTIDE SEQUENCE [LARGE SCALE GENOMIC DNA]</scope>
</reference>